<dbReference type="Proteomes" id="UP001310022">
    <property type="component" value="Unassembled WGS sequence"/>
</dbReference>
<keyword evidence="2" id="KW-1185">Reference proteome</keyword>
<evidence type="ECO:0000313" key="2">
    <source>
        <dbReference type="Proteomes" id="UP001310022"/>
    </source>
</evidence>
<dbReference type="Gene3D" id="2.60.120.200">
    <property type="match status" value="1"/>
</dbReference>
<dbReference type="EMBL" id="BQKE01000002">
    <property type="protein sequence ID" value="GJM62746.1"/>
    <property type="molecule type" value="Genomic_DNA"/>
</dbReference>
<dbReference type="GO" id="GO:0005975">
    <property type="term" value="P:carbohydrate metabolic process"/>
    <property type="evidence" value="ECO:0007669"/>
    <property type="project" value="UniProtKB-ARBA"/>
</dbReference>
<dbReference type="InterPro" id="IPR035986">
    <property type="entry name" value="PKD_dom_sf"/>
</dbReference>
<evidence type="ECO:0000313" key="1">
    <source>
        <dbReference type="EMBL" id="GJM62746.1"/>
    </source>
</evidence>
<accession>A0AAN4W104</accession>
<organism evidence="1 2">
    <name type="scientific">Persicobacter diffluens</name>
    <dbReference type="NCBI Taxonomy" id="981"/>
    <lineage>
        <taxon>Bacteria</taxon>
        <taxon>Pseudomonadati</taxon>
        <taxon>Bacteroidota</taxon>
        <taxon>Cytophagia</taxon>
        <taxon>Cytophagales</taxon>
        <taxon>Persicobacteraceae</taxon>
        <taxon>Persicobacter</taxon>
    </lineage>
</organism>
<proteinExistence type="predicted"/>
<reference evidence="1 2" key="1">
    <citation type="submission" date="2021-12" db="EMBL/GenBank/DDBJ databases">
        <title>Genome sequencing of bacteria with rrn-lacking chromosome and rrn-plasmid.</title>
        <authorList>
            <person name="Anda M."/>
            <person name="Iwasaki W."/>
        </authorList>
    </citation>
    <scope>NUCLEOTIDE SEQUENCE [LARGE SCALE GENOMIC DNA]</scope>
    <source>
        <strain evidence="1 2">NBRC 15940</strain>
    </source>
</reference>
<dbReference type="GO" id="GO:0004553">
    <property type="term" value="F:hydrolase activity, hydrolyzing O-glycosyl compounds"/>
    <property type="evidence" value="ECO:0007669"/>
    <property type="project" value="UniProtKB-ARBA"/>
</dbReference>
<dbReference type="InterPro" id="IPR013783">
    <property type="entry name" value="Ig-like_fold"/>
</dbReference>
<sequence>MLGDFKISSCTQQPYIPMHKCLYLIALLLVFQLPYSGKAQGDGDFEVPWPIACYIFHGNLQNDEPNKGIEDLDPLEGYGHYVALDNACITVDSAYVFQETWGLDLSNRGLPPNTYSLEMRFKFTSFSTNQKSGWRRILRFKAANASGLYLSDDGRFVFQTENNRNENTVIYGVSVIPSDPVTGETDWMRISITRDDAAQTLSVYYQGQLEFEIDLTAFNDFTAMQSSFKLFQDNTGGHVDIKDENAAGLIDYLRIYDQAFDASMHDDLDGTDWINDGDNVVINDGQPRPFYMCEGEEITLVATGGQGVYEWSTGDTTHTIVVSPVDDTWYFVDALMEVPCFRTCYTVTDSVEVLVTPLPRFEVSFPDSVCVGADVPFTYTGDQTDVAVNWTFEQGAPGSSNVFNPVVKWGAAGQYNVNLNADFLGCTSALDTTVTIVGLPSWDFEQDQGVCFGQENSWANYLGEANTVVKWYPQDGSGTEIIGREFIYAFQTPGTHTVHVELMLGECPVEGDLTFVVHEVPDFELIVPAEICSGEDLIIQLNNLTGSTDFNINWNGLNVSDLGNGSWQVHYGTHLGILPIQIEIGNSANCSISLNDQVLINESPETTIEIFEACFGESSIGNYLGQDYTAVEWRILDGPDAGTTVIGHSFDHVFSQPGSFRVQVDLSVAPCTQVLEEFFVVHPSPTFDVQAPSEICFGEDLIVQIINTSGHDFNLSWNVPVTDQSNGNYKVEYTSTGQLEIIITAGNSFACTVIDTLLVDIHPIPDIRFSGPTSTCIETAATFVYEGINNIQNTNIVWNAAGNPIMENNPAHEWHFTWDTPGDYLVQVSMEEFGCTNDSSFMVTVLPEPEISIALPDPICEGDTVTVVYTGNADPAFSSFQWQFPGAIVLGGGSPTERRVVWAQAGDYQVNLSVVMDGCENTDIFPVTVLPKPDIDFEFDEPICSGISTIFRYTGTEDLANINISLQAQNADQIIDLGNGNFEVLWATSGVFDVTMSVEMGGCTSLLTKTIVVHPTPTALTDFPSGACVEGSVLFEYIGSADLNRPGTILNYDFAASGADQVNDLGNGRFEVSWLTSGVKQIPVSVQEFGCPKDSVLNIEIFDLPLADFTAPAEVCEFSTFTATYNHTATSSLTFEWEVLAGDATITSDASASSIDLLANAAGTVTLQLKVLQENGGVLFCEQISQQDITINPTPVIDFDMEDHVCSNEPLSIRYNGSWPINDLNFEYELDGANIISDDGNGNWVIAWATPGAKLVRFRATAISSNCTSDWFEKEIGVNNISDFEINNDQAVCAGEVAHFSFSGVMEPGASLEWDFGSEAQVEEIDEWNYNVLWDTPGTKQVIVTVRGNVCPDASVVREVEVNKVPTAEWTYPEEVCRNEINIFKYSGDGDLTEVTFTADWGGGEEVAFDPATGEWSVRWADPGFYPISLTVDQGGCFSVLEDTIKVTNFAEIKVTGDPGACVGERVFVEFTGYYETGATLVWDFDGGIEEAIPGTDNYWVVWHTAGPKEVKVSIQGLNCQSDEDAVALQVGEQPQYRFEYQPVTCFGTMTHITYVDENGLNPTVDWQLDPAVGILTVINPFEVEIEWLDLSPDGVPYEVNVRIETGGCIRDEVLQIEVDEQPVADFEVQTQSCAGDEVVLTYQPAGMDVHLEWDFDGAEVVSHDAASRTYILAWDITERHDATISLRAYTDLGCEATLAKDIIIFPYPTIEIDTPNQVCENGDFDIVYRGTANPFDAEFTWDFGALVVSPGDYGPQSFKVEQVAAGIYPITLTIIENGCQVEEMTSVTVYPYPSLEFDYDPVACVGQPFYFEYTGTAEADSISWTWDIAPSETPIGDKSYEFIWDSEGTKTMSFLASSNQCVEQTFLTFEVQPHPENDVLIGEPLCEDEPFQISFTGNTDIASTLFTWSLSEGQILDNQNTSITAVNDRFGLHYVTINTNWNGCIAEDSYPYYINLQPEIALDYPQQVCLGEPFTVTYLGNADFDWNNVVYNWQLAGAEIISQSPNGHELELRFNATGRQLMNLSVEVAGQCADEQFFEIEVLPYPNIQIMSPSDACTDQEVIVSLQPYDPAFEYQWLDIGGADLWEDLGNGQFKALWLTTGQKSLQLEVNNVRCQNTVFATVNINPTPVATFDLPGGICAGEEVIVRYTGSATENAAFDWDFDGAQVRVIDAPFEYGLTWDITDGGTKTIRLQVSENGCTSEVEEQEIPVGNIASFELDTDGDFICDGEQTIVRFTGSFEPGATVIWDFDDGIVETEDNETFYIYWPTTGNKTISLTINGVLCPGAEEAKEILVNPTPLIDLDVLDPAVCVNSLARLALQLEASESAQLFWELDGGTLVQEDDQNYLIYWTSGGQKNISVYAIDEGCISEVATGTVRVNGLPDFDFTQGDQLCINEELEVIYSGVVEEGATLVWKIDGALFSPSDPERFVYSWDTPGEKTIELTVEGVTCDDETILKTVYVNPYPSRDFDIPAQACRYSTFIVTYLDNAGLKPQVDFNQPYTDLGNYQYEFEAIGENQMDIQATIIANGCQEIVDLSIQILDAPALTVDHEGIICIGEEYLIQYQTDVDPSTISWDWGNGQEVSSENGLKRVVWQSAGWQYFTAASSIGNCETVVNDSLFVIDPGTLSLEVNPMSACIEEVIEIQIIGELPDDHRILPDFGEQGQIVEHVDIGHYLVKWSTEGQKDIVINILDVPCPIAPLTAQVNINEPANANFQLDRDFACEGEQIRVQYLEPLDPDWTLQWFRDDIPFVPTAGSLTDFLLDFPEEGQFEIRLEVNNLGCISTSSRTITIGSGLEFELTDQEAICEGEIVYFKFTGWLEPQATIEWTVDGSGEIVGPNNLDSVAVRWPVAGADQWVAVELMNNTCTSDTRLQVEQEVIPFVAPVIRASNYACLNTPVTFTYEGPQVELNWEFDESAILVDQVANTITLQWETEGNKWVELVTDNGGCISDPFRKTIRIIDFDQFEIADQTACLGAPVLVTFPDLSDVPANDFHIDWAGGSVLSQPDRFSYLVFWNEAGPKNVVLTMVDLECGEGEISRQIEVMSLQYSGVDFELEEMYCFPEDVFVEPILDNPGENYHLSWFLNGKFEHEQATYQNDSLIDGDMLMVWLTPDFICNAQSPVKSPEKRINISDFAHNGPPVGLSPICPGTSTTITIDQYPNIRWEYSYNGNRWDQLPDELNDRNSITVWPGQDTYYRARIFDDYCEDITPPILIEILSITPFTTSDDIVIREGHSGQIAVFGATDVSWNPGRWVKEPNESRTSAFPVVSTDFWASGLTVEGCLDSAMVHVKVRPPVDVPNVITPNGDGKNDFLKIGNLDEYDNPVIHIYNRWGKLLHTSGANDFSWDGTHRGQPLPQATYYYVLDLNDGFPKVKGSVTILR</sequence>
<evidence type="ECO:0008006" key="3">
    <source>
        <dbReference type="Google" id="ProtNLM"/>
    </source>
</evidence>
<dbReference type="SUPFAM" id="SSF49299">
    <property type="entry name" value="PKD domain"/>
    <property type="match status" value="2"/>
</dbReference>
<gene>
    <name evidence="1" type="ORF">PEDI_32980</name>
</gene>
<dbReference type="Gene3D" id="2.60.40.10">
    <property type="entry name" value="Immunoglobulins"/>
    <property type="match status" value="3"/>
</dbReference>
<dbReference type="NCBIfam" id="TIGR04131">
    <property type="entry name" value="Bac_Flav_CTERM"/>
    <property type="match status" value="1"/>
</dbReference>
<name>A0AAN4W104_9BACT</name>
<dbReference type="SUPFAM" id="SSF49899">
    <property type="entry name" value="Concanavalin A-like lectins/glucanases"/>
    <property type="match status" value="1"/>
</dbReference>
<dbReference type="InterPro" id="IPR013320">
    <property type="entry name" value="ConA-like_dom_sf"/>
</dbReference>
<protein>
    <recommendedName>
        <fullName evidence="3">PKD domain-containing protein</fullName>
    </recommendedName>
</protein>
<comment type="caution">
    <text evidence="1">The sequence shown here is derived from an EMBL/GenBank/DDBJ whole genome shotgun (WGS) entry which is preliminary data.</text>
</comment>
<dbReference type="Pfam" id="PF13585">
    <property type="entry name" value="CHU_C"/>
    <property type="match status" value="1"/>
</dbReference>
<dbReference type="InterPro" id="IPR026341">
    <property type="entry name" value="T9SS_type_B"/>
</dbReference>